<reference evidence="1" key="1">
    <citation type="journal article" date="2014" name="Nat. Commun.">
        <title>The tobacco genome sequence and its comparison with those of tomato and potato.</title>
        <authorList>
            <person name="Sierro N."/>
            <person name="Battey J.N."/>
            <person name="Ouadi S."/>
            <person name="Bakaher N."/>
            <person name="Bovet L."/>
            <person name="Willig A."/>
            <person name="Goepfert S."/>
            <person name="Peitsch M.C."/>
            <person name="Ivanov N.V."/>
        </authorList>
    </citation>
    <scope>NUCLEOTIDE SEQUENCE [LARGE SCALE GENOMIC DNA]</scope>
</reference>
<sequence>MATECKFTLVGRFLKPRPQIDRIRSKFKELISLKGSTKIGVYDIYNVFLEFTNDEDFAMVWFRRVIEIEGQQIWLQKWSPDFKPEEDLLISLVWVLLPGLPFHMHTWNYVKQVVNSIGTPLKINLSTRGRTRPSVAKVRIEIDLLKPQPESVYVGQIYDNAPQKGFVQKLEYEGIPKYCKYCKKLVHNLLNCRAIERKKAAEEREAEIKISK</sequence>
<evidence type="ECO:0000313" key="2">
    <source>
        <dbReference type="RefSeq" id="XP_075089931.1"/>
    </source>
</evidence>
<proteinExistence type="predicted"/>
<keyword evidence="1" id="KW-1185">Reference proteome</keyword>
<evidence type="ECO:0000313" key="1">
    <source>
        <dbReference type="Proteomes" id="UP000790787"/>
    </source>
</evidence>
<gene>
    <name evidence="2" type="primary">LOC142171471</name>
</gene>
<protein>
    <submittedName>
        <fullName evidence="2">Uncharacterized protein LOC142171471</fullName>
    </submittedName>
</protein>
<reference evidence="2" key="2">
    <citation type="submission" date="2025-08" db="UniProtKB">
        <authorList>
            <consortium name="RefSeq"/>
        </authorList>
    </citation>
    <scope>IDENTIFICATION</scope>
    <source>
        <tissue evidence="2">Leaf</tissue>
    </source>
</reference>
<dbReference type="Proteomes" id="UP000790787">
    <property type="component" value="Chromosome 17"/>
</dbReference>
<accession>A0AC58SY83</accession>
<organism evidence="1 2">
    <name type="scientific">Nicotiana tabacum</name>
    <name type="common">Common tobacco</name>
    <dbReference type="NCBI Taxonomy" id="4097"/>
    <lineage>
        <taxon>Eukaryota</taxon>
        <taxon>Viridiplantae</taxon>
        <taxon>Streptophyta</taxon>
        <taxon>Embryophyta</taxon>
        <taxon>Tracheophyta</taxon>
        <taxon>Spermatophyta</taxon>
        <taxon>Magnoliopsida</taxon>
        <taxon>eudicotyledons</taxon>
        <taxon>Gunneridae</taxon>
        <taxon>Pentapetalae</taxon>
        <taxon>asterids</taxon>
        <taxon>lamiids</taxon>
        <taxon>Solanales</taxon>
        <taxon>Solanaceae</taxon>
        <taxon>Nicotianoideae</taxon>
        <taxon>Nicotianeae</taxon>
        <taxon>Nicotiana</taxon>
    </lineage>
</organism>
<dbReference type="RefSeq" id="XP_075089931.1">
    <property type="nucleotide sequence ID" value="XM_075233830.1"/>
</dbReference>
<name>A0AC58SY83_TOBAC</name>